<evidence type="ECO:0000256" key="1">
    <source>
        <dbReference type="SAM" id="Phobius"/>
    </source>
</evidence>
<keyword evidence="1" id="KW-0812">Transmembrane</keyword>
<accession>A0A552F8Q1</accession>
<keyword evidence="1" id="KW-0472">Membrane</keyword>
<keyword evidence="1" id="KW-1133">Transmembrane helix</keyword>
<protein>
    <submittedName>
        <fullName evidence="2">Uncharacterized protein</fullName>
    </submittedName>
</protein>
<proteinExistence type="predicted"/>
<evidence type="ECO:0000313" key="3">
    <source>
        <dbReference type="Proteomes" id="UP000320293"/>
    </source>
</evidence>
<organism evidence="2 3">
    <name type="scientific">Microcystis aeruginosa Ma_QC_Ca_00000000_S207</name>
    <dbReference type="NCBI Taxonomy" id="2486251"/>
    <lineage>
        <taxon>Bacteria</taxon>
        <taxon>Bacillati</taxon>
        <taxon>Cyanobacteriota</taxon>
        <taxon>Cyanophyceae</taxon>
        <taxon>Oscillatoriophycideae</taxon>
        <taxon>Chroococcales</taxon>
        <taxon>Microcystaceae</taxon>
        <taxon>Microcystis</taxon>
    </lineage>
</organism>
<reference evidence="2 3" key="1">
    <citation type="submission" date="2019-01" db="EMBL/GenBank/DDBJ databases">
        <title>Coherence of Microcystis species and biogeography revealed through population genomics.</title>
        <authorList>
            <person name="Perez-Carrascal O.M."/>
            <person name="Terrat Y."/>
            <person name="Giani A."/>
            <person name="Fortin N."/>
            <person name="Tromas N."/>
            <person name="Shapiro B.J."/>
        </authorList>
    </citation>
    <scope>NUCLEOTIDE SEQUENCE [LARGE SCALE GENOMIC DNA]</scope>
    <source>
        <strain evidence="2">Ma_QC_Ca_00000000_S207</strain>
    </source>
</reference>
<dbReference type="Proteomes" id="UP000320293">
    <property type="component" value="Unassembled WGS sequence"/>
</dbReference>
<feature type="transmembrane region" description="Helical" evidence="1">
    <location>
        <begin position="20"/>
        <end position="41"/>
    </location>
</feature>
<sequence length="127" mass="14524">MSSIISKILSFLGILSNLNSIVYLLVLTCLCLKSFPVWISATFRRRHSHRILFEVNYLHNNSRRAKSILGHCVMSERNACAQNVTLSTFFSQYPREPNTIIQSKKPYQRRGLHEPNINKNTQKCGGG</sequence>
<name>A0A552F8Q1_MICAE</name>
<gene>
    <name evidence="2" type="ORF">EWV91_19200</name>
</gene>
<evidence type="ECO:0000313" key="2">
    <source>
        <dbReference type="EMBL" id="TRU43073.1"/>
    </source>
</evidence>
<dbReference type="AlphaFoldDB" id="A0A552F8Q1"/>
<comment type="caution">
    <text evidence="2">The sequence shown here is derived from an EMBL/GenBank/DDBJ whole genome shotgun (WGS) entry which is preliminary data.</text>
</comment>
<dbReference type="EMBL" id="SFBF01000360">
    <property type="protein sequence ID" value="TRU43073.1"/>
    <property type="molecule type" value="Genomic_DNA"/>
</dbReference>